<dbReference type="PANTHER" id="PTHR34220">
    <property type="entry name" value="SENSOR HISTIDINE KINASE YPDA"/>
    <property type="match status" value="1"/>
</dbReference>
<dbReference type="PANTHER" id="PTHR34220:SF7">
    <property type="entry name" value="SENSOR HISTIDINE KINASE YPDA"/>
    <property type="match status" value="1"/>
</dbReference>
<reference evidence="3 4" key="1">
    <citation type="submission" date="2018-07" db="EMBL/GenBank/DDBJ databases">
        <title>Dyella monticola sp. nov. and Dyella psychrodurans sp. nov. isolated from monsoon evergreen broad-leaved forest soil of Dinghu Mountain, China.</title>
        <authorList>
            <person name="Gao Z."/>
            <person name="Qiu L."/>
        </authorList>
    </citation>
    <scope>NUCLEOTIDE SEQUENCE [LARGE SCALE GENOMIC DNA]</scope>
    <source>
        <strain evidence="3 4">4MSK11</strain>
    </source>
</reference>
<keyword evidence="4" id="KW-1185">Reference proteome</keyword>
<evidence type="ECO:0000313" key="3">
    <source>
        <dbReference type="EMBL" id="RDS86162.1"/>
    </source>
</evidence>
<dbReference type="Gene3D" id="3.30.565.10">
    <property type="entry name" value="Histidine kinase-like ATPase, C-terminal domain"/>
    <property type="match status" value="1"/>
</dbReference>
<keyword evidence="3" id="KW-0808">Transferase</keyword>
<keyword evidence="1" id="KW-1133">Transmembrane helix</keyword>
<evidence type="ECO:0000256" key="1">
    <source>
        <dbReference type="SAM" id="Phobius"/>
    </source>
</evidence>
<organism evidence="3 4">
    <name type="scientific">Dyella psychrodurans</name>
    <dbReference type="NCBI Taxonomy" id="1927960"/>
    <lineage>
        <taxon>Bacteria</taxon>
        <taxon>Pseudomonadati</taxon>
        <taxon>Pseudomonadota</taxon>
        <taxon>Gammaproteobacteria</taxon>
        <taxon>Lysobacterales</taxon>
        <taxon>Rhodanobacteraceae</taxon>
        <taxon>Dyella</taxon>
    </lineage>
</organism>
<protein>
    <submittedName>
        <fullName evidence="3">Sensor histidine kinase</fullName>
    </submittedName>
</protein>
<dbReference type="InterPro" id="IPR036890">
    <property type="entry name" value="HATPase_C_sf"/>
</dbReference>
<dbReference type="GO" id="GO:0000155">
    <property type="term" value="F:phosphorelay sensor kinase activity"/>
    <property type="evidence" value="ECO:0007669"/>
    <property type="project" value="InterPro"/>
</dbReference>
<feature type="transmembrane region" description="Helical" evidence="1">
    <location>
        <begin position="12"/>
        <end position="35"/>
    </location>
</feature>
<feature type="transmembrane region" description="Helical" evidence="1">
    <location>
        <begin position="120"/>
        <end position="140"/>
    </location>
</feature>
<accession>A0A370XCY2</accession>
<feature type="transmembrane region" description="Helical" evidence="1">
    <location>
        <begin position="47"/>
        <end position="66"/>
    </location>
</feature>
<feature type="transmembrane region" description="Helical" evidence="1">
    <location>
        <begin position="78"/>
        <end position="100"/>
    </location>
</feature>
<proteinExistence type="predicted"/>
<dbReference type="InterPro" id="IPR050640">
    <property type="entry name" value="Bact_2-comp_sensor_kinase"/>
</dbReference>
<keyword evidence="3" id="KW-0418">Kinase</keyword>
<evidence type="ECO:0000259" key="2">
    <source>
        <dbReference type="Pfam" id="PF06580"/>
    </source>
</evidence>
<dbReference type="EMBL" id="QRBF01000001">
    <property type="protein sequence ID" value="RDS86162.1"/>
    <property type="molecule type" value="Genomic_DNA"/>
</dbReference>
<name>A0A370XCY2_9GAMM</name>
<comment type="caution">
    <text evidence="3">The sequence shown here is derived from an EMBL/GenBank/DDBJ whole genome shotgun (WGS) entry which is preliminary data.</text>
</comment>
<dbReference type="Proteomes" id="UP000255334">
    <property type="component" value="Unassembled WGS sequence"/>
</dbReference>
<keyword evidence="1" id="KW-0812">Transmembrane</keyword>
<sequence>MSRSPRRTCPPALLTVLIGWGPCLLACVIGALTVIKDQPGLMRYDGLLFVFYSLAALPVTAFLRIVWQHGLPLRVISWLLLIATFSMALVATALLYKLALSFHVLKGDFQWSAILLRMQTIWFLLIAYCAMYIGVGYYLMTQEEQRKTLAAVNLAKEAELKALRYQVHPHFLFNTLNAISTLVVDERPRDATRMIAQLADFLRTTLSHHASNEVTVEEELSFTERYLEIEKVRLGQRLVVELNIDAKALAAAVPYLLLQPLVENAIRHGIARRPAGGRLLIEMNVVAERLRISVWNEGVAEHLADKTWDASDGGAIGLQNVRERLRHLYDNDHRCTMSLEEDGSCSVAIDLPYRLMSSYGNHASEESKTP</sequence>
<evidence type="ECO:0000313" key="4">
    <source>
        <dbReference type="Proteomes" id="UP000255334"/>
    </source>
</evidence>
<gene>
    <name evidence="3" type="ORF">DWU99_02520</name>
</gene>
<dbReference type="Pfam" id="PF06580">
    <property type="entry name" value="His_kinase"/>
    <property type="match status" value="1"/>
</dbReference>
<feature type="domain" description="Signal transduction histidine kinase internal region" evidence="2">
    <location>
        <begin position="158"/>
        <end position="238"/>
    </location>
</feature>
<dbReference type="GO" id="GO:0016020">
    <property type="term" value="C:membrane"/>
    <property type="evidence" value="ECO:0007669"/>
    <property type="project" value="InterPro"/>
</dbReference>
<dbReference type="SUPFAM" id="SSF55874">
    <property type="entry name" value="ATPase domain of HSP90 chaperone/DNA topoisomerase II/histidine kinase"/>
    <property type="match status" value="1"/>
</dbReference>
<keyword evidence="1" id="KW-0472">Membrane</keyword>
<dbReference type="InterPro" id="IPR010559">
    <property type="entry name" value="Sig_transdc_His_kin_internal"/>
</dbReference>
<dbReference type="AlphaFoldDB" id="A0A370XCY2"/>